<protein>
    <recommendedName>
        <fullName evidence="2">Protein THEM6</fullName>
    </recommendedName>
</protein>
<dbReference type="InterPro" id="IPR029069">
    <property type="entry name" value="HotDog_dom_sf"/>
</dbReference>
<evidence type="ECO:0000313" key="4">
    <source>
        <dbReference type="Proteomes" id="UP000593567"/>
    </source>
</evidence>
<dbReference type="AlphaFoldDB" id="A0A7J7K1H2"/>
<dbReference type="CDD" id="cd00586">
    <property type="entry name" value="4HBT"/>
    <property type="match status" value="1"/>
</dbReference>
<reference evidence="3" key="1">
    <citation type="submission" date="2020-06" db="EMBL/GenBank/DDBJ databases">
        <title>Draft genome of Bugula neritina, a colonial animal packing powerful symbionts and potential medicines.</title>
        <authorList>
            <person name="Rayko M."/>
        </authorList>
    </citation>
    <scope>NUCLEOTIDE SEQUENCE [LARGE SCALE GENOMIC DNA]</scope>
    <source>
        <strain evidence="3">Kwan_BN1</strain>
    </source>
</reference>
<accession>A0A7J7K1H2</accession>
<keyword evidence="4" id="KW-1185">Reference proteome</keyword>
<proteinExistence type="inferred from homology"/>
<dbReference type="EMBL" id="VXIV02001538">
    <property type="protein sequence ID" value="KAF6032033.1"/>
    <property type="molecule type" value="Genomic_DNA"/>
</dbReference>
<dbReference type="Pfam" id="PF13279">
    <property type="entry name" value="4HBT_2"/>
    <property type="match status" value="1"/>
</dbReference>
<dbReference type="PANTHER" id="PTHR12475:SF4">
    <property type="entry name" value="PROTEIN THEM6"/>
    <property type="match status" value="1"/>
</dbReference>
<dbReference type="Gene3D" id="3.10.129.10">
    <property type="entry name" value="Hotdog Thioesterase"/>
    <property type="match status" value="1"/>
</dbReference>
<organism evidence="3 4">
    <name type="scientific">Bugula neritina</name>
    <name type="common">Brown bryozoan</name>
    <name type="synonym">Sertularia neritina</name>
    <dbReference type="NCBI Taxonomy" id="10212"/>
    <lineage>
        <taxon>Eukaryota</taxon>
        <taxon>Metazoa</taxon>
        <taxon>Spiralia</taxon>
        <taxon>Lophotrochozoa</taxon>
        <taxon>Bryozoa</taxon>
        <taxon>Gymnolaemata</taxon>
        <taxon>Cheilostomatida</taxon>
        <taxon>Flustrina</taxon>
        <taxon>Buguloidea</taxon>
        <taxon>Bugulidae</taxon>
        <taxon>Bugula</taxon>
    </lineage>
</organism>
<dbReference type="SUPFAM" id="SSF54637">
    <property type="entry name" value="Thioesterase/thiol ester dehydrase-isomerase"/>
    <property type="match status" value="1"/>
</dbReference>
<dbReference type="Proteomes" id="UP000593567">
    <property type="component" value="Unassembled WGS sequence"/>
</dbReference>
<dbReference type="PANTHER" id="PTHR12475">
    <property type="match status" value="1"/>
</dbReference>
<dbReference type="OrthoDB" id="265761at2759"/>
<comment type="similarity">
    <text evidence="1">Belongs to the THEM6 family.</text>
</comment>
<evidence type="ECO:0000256" key="1">
    <source>
        <dbReference type="ARBA" id="ARBA00038228"/>
    </source>
</evidence>
<evidence type="ECO:0000313" key="3">
    <source>
        <dbReference type="EMBL" id="KAF6032033.1"/>
    </source>
</evidence>
<name>A0A7J7K1H2_BUGNE</name>
<gene>
    <name evidence="3" type="ORF">EB796_009637</name>
</gene>
<sequence>MFLCCVMLKLAKICTMFSLILDWDIPYPLQIVVGALVLSRLFVDTYYFLRVGWATVFSVVKLALGKKLNLLDEYSYKVRCMPTDLDHMQHMNNSRYNRECDFSRFYLLFMNGLFRAIYFNKFKVGLAGTTIRFRRSIEFLVTAILSSKVVYWDERSIYIEQTFSRPSDSFVYAIMYAKYTIVHGTVAELLDCYGYEGERPELSPDLNAWIEYNRLSSEKLRPKTS</sequence>
<dbReference type="InterPro" id="IPR051490">
    <property type="entry name" value="THEM6_lcsJ_thioesterase"/>
</dbReference>
<comment type="caution">
    <text evidence="3">The sequence shown here is derived from an EMBL/GenBank/DDBJ whole genome shotgun (WGS) entry which is preliminary data.</text>
</comment>
<evidence type="ECO:0000256" key="2">
    <source>
        <dbReference type="ARBA" id="ARBA00041112"/>
    </source>
</evidence>